<organism evidence="9 10">
    <name type="scientific">Corynebacterium kroppenstedtii (strain DSM 44385 / JCM 11950 / CIP 105744 / CCUG 35717)</name>
    <dbReference type="NCBI Taxonomy" id="645127"/>
    <lineage>
        <taxon>Bacteria</taxon>
        <taxon>Bacillati</taxon>
        <taxon>Actinomycetota</taxon>
        <taxon>Actinomycetes</taxon>
        <taxon>Mycobacteriales</taxon>
        <taxon>Corynebacteriaceae</taxon>
        <taxon>Corynebacterium</taxon>
    </lineage>
</organism>
<feature type="domain" description="Pyrroline-5-carboxylate reductase catalytic N-terminal" evidence="7">
    <location>
        <begin position="13"/>
        <end position="110"/>
    </location>
</feature>
<dbReference type="UniPathway" id="UPA00098">
    <property type="reaction ID" value="UER00361"/>
</dbReference>
<keyword evidence="5" id="KW-0028">Amino-acid biosynthesis</keyword>
<dbReference type="InterPro" id="IPR028939">
    <property type="entry name" value="P5C_Rdtase_cat_N"/>
</dbReference>
<dbReference type="Gene3D" id="1.10.3730.10">
    <property type="entry name" value="ProC C-terminal domain-like"/>
    <property type="match status" value="1"/>
</dbReference>
<dbReference type="InterPro" id="IPR008927">
    <property type="entry name" value="6-PGluconate_DH-like_C_sf"/>
</dbReference>
<reference evidence="9 10" key="1">
    <citation type="journal article" date="2008" name="J. Biotechnol.">
        <title>Ultrafast pyrosequencing of Corynebacterium kroppenstedtii DSM44385 revealed insights into the physiology of a lipophilic corynebacterium that lacks mycolic acids.</title>
        <authorList>
            <person name="Tauch A."/>
            <person name="Schneider J."/>
            <person name="Szczepanowski R."/>
            <person name="Tilker A."/>
            <person name="Viehoever P."/>
            <person name="Gartemann K.-H."/>
            <person name="Arnold W."/>
            <person name="Blom J."/>
            <person name="Brinkrolf K."/>
            <person name="Brune I."/>
            <person name="Goetker S."/>
            <person name="Weisshaar B."/>
            <person name="Goesmann A."/>
            <person name="Droege M."/>
            <person name="Puehler A."/>
        </authorList>
    </citation>
    <scope>NUCLEOTIDE SEQUENCE [LARGE SCALE GENOMIC DNA]</scope>
    <source>
        <strain evidence="10">DSM 44385 / JCM 11950 / CIP 105744 / CCUG 35717</strain>
    </source>
</reference>
<dbReference type="AlphaFoldDB" id="C4LLC6"/>
<evidence type="ECO:0000259" key="7">
    <source>
        <dbReference type="Pfam" id="PF03807"/>
    </source>
</evidence>
<dbReference type="HOGENOM" id="CLU_042344_0_0_11"/>
<dbReference type="SUPFAM" id="SSF48179">
    <property type="entry name" value="6-phosphogluconate dehydrogenase C-terminal domain-like"/>
    <property type="match status" value="1"/>
</dbReference>
<dbReference type="EMBL" id="CP001620">
    <property type="protein sequence ID" value="ACR18631.1"/>
    <property type="molecule type" value="Genomic_DNA"/>
</dbReference>
<dbReference type="FunFam" id="1.10.3730.10:FF:000001">
    <property type="entry name" value="Pyrroline-5-carboxylate reductase"/>
    <property type="match status" value="1"/>
</dbReference>
<dbReference type="Pfam" id="PF03807">
    <property type="entry name" value="F420_oxidored"/>
    <property type="match status" value="1"/>
</dbReference>
<dbReference type="Proteomes" id="UP000001473">
    <property type="component" value="Chromosome"/>
</dbReference>
<feature type="domain" description="Pyrroline-5-carboxylate reductase dimerisation" evidence="8">
    <location>
        <begin position="173"/>
        <end position="277"/>
    </location>
</feature>
<dbReference type="GO" id="GO:0005737">
    <property type="term" value="C:cytoplasm"/>
    <property type="evidence" value="ECO:0007669"/>
    <property type="project" value="UniProtKB-SubCell"/>
</dbReference>
<evidence type="ECO:0000256" key="3">
    <source>
        <dbReference type="ARBA" id="ARBA00023002"/>
    </source>
</evidence>
<dbReference type="GO" id="GO:0004735">
    <property type="term" value="F:pyrroline-5-carboxylate reductase activity"/>
    <property type="evidence" value="ECO:0007669"/>
    <property type="project" value="UniProtKB-UniRule"/>
</dbReference>
<keyword evidence="2 5" id="KW-0521">NADP</keyword>
<evidence type="ECO:0000256" key="6">
    <source>
        <dbReference type="NCBIfam" id="TIGR00112"/>
    </source>
</evidence>
<keyword evidence="10" id="KW-1185">Reference proteome</keyword>
<dbReference type="HAMAP" id="MF_01925">
    <property type="entry name" value="P5C_reductase"/>
    <property type="match status" value="1"/>
</dbReference>
<evidence type="ECO:0000256" key="5">
    <source>
        <dbReference type="HAMAP-Rule" id="MF_01925"/>
    </source>
</evidence>
<evidence type="ECO:0000256" key="2">
    <source>
        <dbReference type="ARBA" id="ARBA00022857"/>
    </source>
</evidence>
<evidence type="ECO:0000259" key="8">
    <source>
        <dbReference type="Pfam" id="PF14748"/>
    </source>
</evidence>
<evidence type="ECO:0000256" key="1">
    <source>
        <dbReference type="ARBA" id="ARBA00005525"/>
    </source>
</evidence>
<dbReference type="InterPro" id="IPR029036">
    <property type="entry name" value="P5CR_dimer"/>
</dbReference>
<dbReference type="PIRSF" id="PIRSF000193">
    <property type="entry name" value="Pyrrol-5-carb_rd"/>
    <property type="match status" value="1"/>
</dbReference>
<dbReference type="KEGG" id="ckp:ckrop_1917"/>
<name>C4LLC6_CORK4</name>
<comment type="similarity">
    <text evidence="1 5">Belongs to the pyrroline-5-carboxylate reductase family.</text>
</comment>
<evidence type="ECO:0000313" key="9">
    <source>
        <dbReference type="EMBL" id="ACR18631.1"/>
    </source>
</evidence>
<accession>C4LLC6</accession>
<dbReference type="NCBIfam" id="TIGR00112">
    <property type="entry name" value="proC"/>
    <property type="match status" value="1"/>
</dbReference>
<dbReference type="GO" id="GO:0055129">
    <property type="term" value="P:L-proline biosynthetic process"/>
    <property type="evidence" value="ECO:0007669"/>
    <property type="project" value="UniProtKB-UniRule"/>
</dbReference>
<comment type="catalytic activity">
    <reaction evidence="5">
        <text>L-proline + NADP(+) = (S)-1-pyrroline-5-carboxylate + NADPH + 2 H(+)</text>
        <dbReference type="Rhea" id="RHEA:14109"/>
        <dbReference type="ChEBI" id="CHEBI:15378"/>
        <dbReference type="ChEBI" id="CHEBI:17388"/>
        <dbReference type="ChEBI" id="CHEBI:57783"/>
        <dbReference type="ChEBI" id="CHEBI:58349"/>
        <dbReference type="ChEBI" id="CHEBI:60039"/>
        <dbReference type="EC" id="1.5.1.2"/>
    </reaction>
</comment>
<comment type="pathway">
    <text evidence="5">Amino-acid biosynthesis; L-proline biosynthesis; L-proline from L-glutamate 5-semialdehyde: step 1/1.</text>
</comment>
<dbReference type="Pfam" id="PF14748">
    <property type="entry name" value="P5CR_dimer"/>
    <property type="match status" value="1"/>
</dbReference>
<keyword evidence="5" id="KW-0963">Cytoplasm</keyword>
<dbReference type="InterPro" id="IPR036291">
    <property type="entry name" value="NAD(P)-bd_dom_sf"/>
</dbReference>
<gene>
    <name evidence="5" type="primary">proC</name>
    <name evidence="9" type="ordered locus">ckrop_1917</name>
</gene>
<evidence type="ECO:0000313" key="10">
    <source>
        <dbReference type="Proteomes" id="UP000001473"/>
    </source>
</evidence>
<dbReference type="InterPro" id="IPR000304">
    <property type="entry name" value="Pyrroline-COOH_reductase"/>
</dbReference>
<comment type="subcellular location">
    <subcellularLocation>
        <location evidence="5">Cytoplasm</location>
    </subcellularLocation>
</comment>
<dbReference type="STRING" id="645127.ckrop_1917"/>
<dbReference type="eggNOG" id="COG0345">
    <property type="taxonomic scope" value="Bacteria"/>
</dbReference>
<dbReference type="EC" id="1.5.1.2" evidence="5 6"/>
<dbReference type="SUPFAM" id="SSF51735">
    <property type="entry name" value="NAD(P)-binding Rossmann-fold domains"/>
    <property type="match status" value="1"/>
</dbReference>
<comment type="catalytic activity">
    <reaction evidence="5">
        <text>L-proline + NAD(+) = (S)-1-pyrroline-5-carboxylate + NADH + 2 H(+)</text>
        <dbReference type="Rhea" id="RHEA:14105"/>
        <dbReference type="ChEBI" id="CHEBI:15378"/>
        <dbReference type="ChEBI" id="CHEBI:17388"/>
        <dbReference type="ChEBI" id="CHEBI:57540"/>
        <dbReference type="ChEBI" id="CHEBI:57945"/>
        <dbReference type="ChEBI" id="CHEBI:60039"/>
        <dbReference type="EC" id="1.5.1.2"/>
    </reaction>
</comment>
<evidence type="ECO:0000256" key="4">
    <source>
        <dbReference type="ARBA" id="ARBA00058118"/>
    </source>
</evidence>
<protein>
    <recommendedName>
        <fullName evidence="5 6">Pyrroline-5-carboxylate reductase</fullName>
        <shortName evidence="5">P5C reductase</shortName>
        <shortName evidence="5">P5CR</shortName>
        <ecNumber evidence="5 6">1.5.1.2</ecNumber>
    </recommendedName>
    <alternativeName>
        <fullName evidence="5">PCA reductase</fullName>
    </alternativeName>
</protein>
<proteinExistence type="inferred from homology"/>
<comment type="function">
    <text evidence="4 5">Catalyzes the reduction of 1-pyrroline-5-carboxylate (PCA) to L-proline.</text>
</comment>
<keyword evidence="3 5" id="KW-0560">Oxidoreductase</keyword>
<dbReference type="PANTHER" id="PTHR11645:SF0">
    <property type="entry name" value="PYRROLINE-5-CARBOXYLATE REDUCTASE 3"/>
    <property type="match status" value="1"/>
</dbReference>
<dbReference type="PANTHER" id="PTHR11645">
    <property type="entry name" value="PYRROLINE-5-CARBOXYLATE REDUCTASE"/>
    <property type="match status" value="1"/>
</dbReference>
<keyword evidence="5" id="KW-0641">Proline biosynthesis</keyword>
<sequence length="290" mass="30097">MHGSLWHPGCMTKIAVIGGGKIGEALIGGLLSGDYDPTDIVVANRRPERSDELKERYGVTAVDDDATAVENADIAFLCVKPYDTLGVVESIADVVDHNDTDTILVSMAAGITLSSLEGIASAGTAIVRVMPNTPMLVGKGVNVIARGRFVSDEQLETVSDLLGLLGYTAEVKESQMDAATAVSGSGPAYFFLVLEAMTDAGVNLGLPRELAKELASQTALGASTMATQEGADPVQLRANVSSPGGTTSAATRALDENGLRTAFYRAMEACAKKSEELGKPASKSDNSGDN</sequence>
<dbReference type="Gene3D" id="3.40.50.720">
    <property type="entry name" value="NAD(P)-binding Rossmann-like Domain"/>
    <property type="match status" value="1"/>
</dbReference>